<evidence type="ECO:0000256" key="4">
    <source>
        <dbReference type="ARBA" id="ARBA00022452"/>
    </source>
</evidence>
<dbReference type="PANTHER" id="PTHR12815">
    <property type="entry name" value="SORTING AND ASSEMBLY MACHINERY SAMM50 PROTEIN FAMILY MEMBER"/>
    <property type="match status" value="1"/>
</dbReference>
<sequence>MQFRRLLLVFASFWLALPVQAANLSLVIDTPTKEQRDNITAHLGQLPDTEQHRASFVFNAESATEKALAALGFYSPVIDLTLDKQSEPWKLSIQVDPGPATKWNQIDIQIVGDATQLEEFQGIALLEGLIQGERVIHSHYDQTKSQLMGQALQLGFFDAAMVTARLEIDRKRHLANAVLHFKSGHRYRFGDIRFEGSDLEPELLQSMLNFKSGDPYNINRVTRLNRALVRSGYFSAVKVLPLVDQRQDGEVPVLIDLIPAKSHSFNVGVGYATDTKQRVSFTWRTPQINHWGHSQETKIEYSDVNPYARFLYNIPLSNPNNDILQFGLGLESNEYADIESELRHARIGRKTIHDGWIRQYYVRHLDERWDILEDSQKSQFIMPGVTWSNTKRQGNPVDPEAGFRQYYLLEVASEKLRSDANIARFVAQLKWLDRFAENHRVVARTNLGASYFEDKDLSDVPPSLRFYAGGDESIRGFGYQSLGPKINYTDEEGNQKKLTIGGRYMATASLEYQYYLNDSWRVAAFTDGGNAFDDLEETVDWAYSVGGGIHWLSIVGPVKLDVARSISKTNPQWRLHINIGAEL</sequence>
<dbReference type="EMBL" id="JACXAF010000021">
    <property type="protein sequence ID" value="MBD1390681.1"/>
    <property type="molecule type" value="Genomic_DNA"/>
</dbReference>
<protein>
    <recommendedName>
        <fullName evidence="3">Translocation and assembly module subunit TamA</fullName>
    </recommendedName>
    <alternativeName>
        <fullName evidence="9">Autotransporter assembly factor TamA</fullName>
    </alternativeName>
</protein>
<dbReference type="Gene3D" id="2.40.160.50">
    <property type="entry name" value="membrane protein fhac: a member of the omp85/tpsb transporter family"/>
    <property type="match status" value="1"/>
</dbReference>
<evidence type="ECO:0000256" key="7">
    <source>
        <dbReference type="ARBA" id="ARBA00023136"/>
    </source>
</evidence>
<evidence type="ECO:0000259" key="14">
    <source>
        <dbReference type="Pfam" id="PF17243"/>
    </source>
</evidence>
<feature type="domain" description="Bacterial surface antigen (D15)" evidence="12">
    <location>
        <begin position="264"/>
        <end position="580"/>
    </location>
</feature>
<feature type="signal peptide" evidence="11">
    <location>
        <begin position="1"/>
        <end position="21"/>
    </location>
</feature>
<evidence type="ECO:0000256" key="8">
    <source>
        <dbReference type="ARBA" id="ARBA00023237"/>
    </source>
</evidence>
<dbReference type="InterPro" id="IPR039910">
    <property type="entry name" value="D15-like"/>
</dbReference>
<name>A0A8J6QRV2_9GAMM</name>
<evidence type="ECO:0000259" key="12">
    <source>
        <dbReference type="Pfam" id="PF01103"/>
    </source>
</evidence>
<feature type="domain" description="POTRA" evidence="13">
    <location>
        <begin position="187"/>
        <end position="255"/>
    </location>
</feature>
<keyword evidence="7" id="KW-0472">Membrane</keyword>
<evidence type="ECO:0000313" key="16">
    <source>
        <dbReference type="Proteomes" id="UP000638014"/>
    </source>
</evidence>
<evidence type="ECO:0000313" key="15">
    <source>
        <dbReference type="EMBL" id="MBD1390681.1"/>
    </source>
</evidence>
<dbReference type="InterPro" id="IPR035243">
    <property type="entry name" value="TamA_POTRA_Dom_1"/>
</dbReference>
<comment type="caution">
    <text evidence="15">The sequence shown here is derived from an EMBL/GenBank/DDBJ whole genome shotgun (WGS) entry which is preliminary data.</text>
</comment>
<dbReference type="GO" id="GO:0009279">
    <property type="term" value="C:cell outer membrane"/>
    <property type="evidence" value="ECO:0007669"/>
    <property type="project" value="UniProtKB-SubCell"/>
</dbReference>
<keyword evidence="16" id="KW-1185">Reference proteome</keyword>
<dbReference type="Gene3D" id="3.10.20.310">
    <property type="entry name" value="membrane protein fhac"/>
    <property type="match status" value="3"/>
</dbReference>
<accession>A0A8J6QRV2</accession>
<dbReference type="GO" id="GO:0097347">
    <property type="term" value="C:TAM protein secretion complex"/>
    <property type="evidence" value="ECO:0007669"/>
    <property type="project" value="TreeGrafter"/>
</dbReference>
<keyword evidence="4" id="KW-1134">Transmembrane beta strand</keyword>
<proteinExistence type="inferred from homology"/>
<dbReference type="Pfam" id="PF07244">
    <property type="entry name" value="POTRA"/>
    <property type="match status" value="1"/>
</dbReference>
<organism evidence="15 16">
    <name type="scientific">Neiella litorisoli</name>
    <dbReference type="NCBI Taxonomy" id="2771431"/>
    <lineage>
        <taxon>Bacteria</taxon>
        <taxon>Pseudomonadati</taxon>
        <taxon>Pseudomonadota</taxon>
        <taxon>Gammaproteobacteria</taxon>
        <taxon>Alteromonadales</taxon>
        <taxon>Echinimonadaceae</taxon>
        <taxon>Neiella</taxon>
    </lineage>
</organism>
<evidence type="ECO:0000256" key="6">
    <source>
        <dbReference type="ARBA" id="ARBA00022729"/>
    </source>
</evidence>
<dbReference type="Proteomes" id="UP000638014">
    <property type="component" value="Unassembled WGS sequence"/>
</dbReference>
<evidence type="ECO:0000256" key="11">
    <source>
        <dbReference type="SAM" id="SignalP"/>
    </source>
</evidence>
<evidence type="ECO:0000256" key="2">
    <source>
        <dbReference type="ARBA" id="ARBA00010248"/>
    </source>
</evidence>
<dbReference type="PANTHER" id="PTHR12815:SF47">
    <property type="entry name" value="TRANSLOCATION AND ASSEMBLY MODULE SUBUNIT TAMA"/>
    <property type="match status" value="1"/>
</dbReference>
<dbReference type="RefSeq" id="WP_191145747.1">
    <property type="nucleotide sequence ID" value="NZ_JACXAF010000021.1"/>
</dbReference>
<dbReference type="AlphaFoldDB" id="A0A8J6QRV2"/>
<evidence type="ECO:0000256" key="9">
    <source>
        <dbReference type="ARBA" id="ARBA00033063"/>
    </source>
</evidence>
<dbReference type="InterPro" id="IPR010827">
    <property type="entry name" value="BamA/TamA_POTRA"/>
</dbReference>
<evidence type="ECO:0000256" key="10">
    <source>
        <dbReference type="ARBA" id="ARBA00093548"/>
    </source>
</evidence>
<evidence type="ECO:0000256" key="5">
    <source>
        <dbReference type="ARBA" id="ARBA00022692"/>
    </source>
</evidence>
<dbReference type="GO" id="GO:0009306">
    <property type="term" value="P:protein secretion"/>
    <property type="evidence" value="ECO:0007669"/>
    <property type="project" value="TreeGrafter"/>
</dbReference>
<comment type="similarity">
    <text evidence="2">Belongs to the TamA family.</text>
</comment>
<comment type="subcellular location">
    <subcellularLocation>
        <location evidence="1">Cell outer membrane</location>
    </subcellularLocation>
</comment>
<dbReference type="Pfam" id="PF17243">
    <property type="entry name" value="POTRA_TamA_1"/>
    <property type="match status" value="1"/>
</dbReference>
<comment type="subunit">
    <text evidence="10">Interacts with TamB to form the translocation and assembly module (TAM).</text>
</comment>
<feature type="chain" id="PRO_5035171836" description="Translocation and assembly module subunit TamA" evidence="11">
    <location>
        <begin position="22"/>
        <end position="583"/>
    </location>
</feature>
<reference evidence="15" key="1">
    <citation type="submission" date="2020-09" db="EMBL/GenBank/DDBJ databases">
        <title>A novel bacterium of genus Neiella, isolated from South China Sea.</title>
        <authorList>
            <person name="Huang H."/>
            <person name="Mo K."/>
            <person name="Hu Y."/>
        </authorList>
    </citation>
    <scope>NUCLEOTIDE SEQUENCE</scope>
    <source>
        <strain evidence="15">HB171785</strain>
    </source>
</reference>
<gene>
    <name evidence="15" type="ORF">IC617_14705</name>
</gene>
<dbReference type="Pfam" id="PF01103">
    <property type="entry name" value="Omp85"/>
    <property type="match status" value="1"/>
</dbReference>
<keyword evidence="6 11" id="KW-0732">Signal</keyword>
<evidence type="ECO:0000256" key="3">
    <source>
        <dbReference type="ARBA" id="ARBA00015419"/>
    </source>
</evidence>
<dbReference type="InterPro" id="IPR000184">
    <property type="entry name" value="Bac_surfAg_D15"/>
</dbReference>
<keyword evidence="8" id="KW-0998">Cell outer membrane</keyword>
<evidence type="ECO:0000259" key="13">
    <source>
        <dbReference type="Pfam" id="PF07244"/>
    </source>
</evidence>
<feature type="domain" description="TamA POTRA" evidence="14">
    <location>
        <begin position="27"/>
        <end position="97"/>
    </location>
</feature>
<keyword evidence="5" id="KW-0812">Transmembrane</keyword>
<evidence type="ECO:0000256" key="1">
    <source>
        <dbReference type="ARBA" id="ARBA00004442"/>
    </source>
</evidence>